<name>A0AAE0IQ55_9PEZI</name>
<sequence length="210" mass="23019">MLQLTAVCYQLDGGTCRRRRCFHFPRWTIAQLGGPRPTPSARSPALGLRAMRRYPLLANSGLRTRKQLEDESSHLAKAAPVLETLGGRLGSALTSLFVCRDCMKAQSPDCPLKTSLHTSRPRHPWPGSGPGRGCLHGRPTAALLQLCPARESSCTSEEATSKPTHIRRPRLGFLGEQNCEVRSETVPELSQLGVPRDRLIGHVTARHGDC</sequence>
<dbReference type="Proteomes" id="UP001283341">
    <property type="component" value="Unassembled WGS sequence"/>
</dbReference>
<keyword evidence="2" id="KW-1185">Reference proteome</keyword>
<accession>A0AAE0IQ55</accession>
<reference evidence="1" key="1">
    <citation type="journal article" date="2023" name="Mol. Phylogenet. Evol.">
        <title>Genome-scale phylogeny and comparative genomics of the fungal order Sordariales.</title>
        <authorList>
            <person name="Hensen N."/>
            <person name="Bonometti L."/>
            <person name="Westerberg I."/>
            <person name="Brannstrom I.O."/>
            <person name="Guillou S."/>
            <person name="Cros-Aarteil S."/>
            <person name="Calhoun S."/>
            <person name="Haridas S."/>
            <person name="Kuo A."/>
            <person name="Mondo S."/>
            <person name="Pangilinan J."/>
            <person name="Riley R."/>
            <person name="LaButti K."/>
            <person name="Andreopoulos B."/>
            <person name="Lipzen A."/>
            <person name="Chen C."/>
            <person name="Yan M."/>
            <person name="Daum C."/>
            <person name="Ng V."/>
            <person name="Clum A."/>
            <person name="Steindorff A."/>
            <person name="Ohm R.A."/>
            <person name="Martin F."/>
            <person name="Silar P."/>
            <person name="Natvig D.O."/>
            <person name="Lalanne C."/>
            <person name="Gautier V."/>
            <person name="Ament-Velasquez S.L."/>
            <person name="Kruys A."/>
            <person name="Hutchinson M.I."/>
            <person name="Powell A.J."/>
            <person name="Barry K."/>
            <person name="Miller A.N."/>
            <person name="Grigoriev I.V."/>
            <person name="Debuchy R."/>
            <person name="Gladieux P."/>
            <person name="Hiltunen Thoren M."/>
            <person name="Johannesson H."/>
        </authorList>
    </citation>
    <scope>NUCLEOTIDE SEQUENCE</scope>
    <source>
        <strain evidence="1">CBS 118394</strain>
    </source>
</reference>
<proteinExistence type="predicted"/>
<dbReference type="AlphaFoldDB" id="A0AAE0IQ55"/>
<protein>
    <submittedName>
        <fullName evidence="1">Uncharacterized protein</fullName>
    </submittedName>
</protein>
<evidence type="ECO:0000313" key="1">
    <source>
        <dbReference type="EMBL" id="KAK3329323.1"/>
    </source>
</evidence>
<comment type="caution">
    <text evidence="1">The sequence shown here is derived from an EMBL/GenBank/DDBJ whole genome shotgun (WGS) entry which is preliminary data.</text>
</comment>
<organism evidence="1 2">
    <name type="scientific">Apodospora peruviana</name>
    <dbReference type="NCBI Taxonomy" id="516989"/>
    <lineage>
        <taxon>Eukaryota</taxon>
        <taxon>Fungi</taxon>
        <taxon>Dikarya</taxon>
        <taxon>Ascomycota</taxon>
        <taxon>Pezizomycotina</taxon>
        <taxon>Sordariomycetes</taxon>
        <taxon>Sordariomycetidae</taxon>
        <taxon>Sordariales</taxon>
        <taxon>Lasiosphaeriaceae</taxon>
        <taxon>Apodospora</taxon>
    </lineage>
</organism>
<evidence type="ECO:0000313" key="2">
    <source>
        <dbReference type="Proteomes" id="UP001283341"/>
    </source>
</evidence>
<reference evidence="1" key="2">
    <citation type="submission" date="2023-06" db="EMBL/GenBank/DDBJ databases">
        <authorList>
            <consortium name="Lawrence Berkeley National Laboratory"/>
            <person name="Haridas S."/>
            <person name="Hensen N."/>
            <person name="Bonometti L."/>
            <person name="Westerberg I."/>
            <person name="Brannstrom I.O."/>
            <person name="Guillou S."/>
            <person name="Cros-Aarteil S."/>
            <person name="Calhoun S."/>
            <person name="Kuo A."/>
            <person name="Mondo S."/>
            <person name="Pangilinan J."/>
            <person name="Riley R."/>
            <person name="Labutti K."/>
            <person name="Andreopoulos B."/>
            <person name="Lipzen A."/>
            <person name="Chen C."/>
            <person name="Yanf M."/>
            <person name="Daum C."/>
            <person name="Ng V."/>
            <person name="Clum A."/>
            <person name="Steindorff A."/>
            <person name="Ohm R."/>
            <person name="Martin F."/>
            <person name="Silar P."/>
            <person name="Natvig D."/>
            <person name="Lalanne C."/>
            <person name="Gautier V."/>
            <person name="Ament-Velasquez S.L."/>
            <person name="Kruys A."/>
            <person name="Hutchinson M.I."/>
            <person name="Powell A.J."/>
            <person name="Barry K."/>
            <person name="Miller A.N."/>
            <person name="Grigoriev I.V."/>
            <person name="Debuchy R."/>
            <person name="Gladieux P."/>
            <person name="Thoren M.H."/>
            <person name="Johannesson H."/>
        </authorList>
    </citation>
    <scope>NUCLEOTIDE SEQUENCE</scope>
    <source>
        <strain evidence="1">CBS 118394</strain>
    </source>
</reference>
<dbReference type="EMBL" id="JAUEDM010000001">
    <property type="protein sequence ID" value="KAK3329323.1"/>
    <property type="molecule type" value="Genomic_DNA"/>
</dbReference>
<gene>
    <name evidence="1" type="ORF">B0H66DRAFT_540682</name>
</gene>